<dbReference type="Proteomes" id="UP000243217">
    <property type="component" value="Unassembled WGS sequence"/>
</dbReference>
<feature type="compositionally biased region" description="Basic and acidic residues" evidence="1">
    <location>
        <begin position="12"/>
        <end position="23"/>
    </location>
</feature>
<feature type="region of interest" description="Disordered" evidence="1">
    <location>
        <begin position="1"/>
        <end position="23"/>
    </location>
</feature>
<dbReference type="EMBL" id="JNBS01000651">
    <property type="protein sequence ID" value="OQS04258.1"/>
    <property type="molecule type" value="Genomic_DNA"/>
</dbReference>
<gene>
    <name evidence="2" type="ORF">THRCLA_20930</name>
</gene>
<evidence type="ECO:0000313" key="3">
    <source>
        <dbReference type="Proteomes" id="UP000243217"/>
    </source>
</evidence>
<name>A0A1W0A1X2_9STRA</name>
<accession>A0A1W0A1X2</accession>
<comment type="caution">
    <text evidence="2">The sequence shown here is derived from an EMBL/GenBank/DDBJ whole genome shotgun (WGS) entry which is preliminary data.</text>
</comment>
<proteinExistence type="predicted"/>
<dbReference type="AlphaFoldDB" id="A0A1W0A1X2"/>
<keyword evidence="3" id="KW-1185">Reference proteome</keyword>
<protein>
    <submittedName>
        <fullName evidence="2">Uncharacterized protein</fullName>
    </submittedName>
</protein>
<sequence>MLRGFYAQGLSERPKPTKEHSREINDSIDSSIDTLYDLPHQYKPAFPFDMEHILLALSKGVQTKVTLYLDESMTVKPDLDCPDLQEPSMSMIPPHVYVGTYFTLIENLPFSHLLQRSKMLRGFYVQGLSQKQKSPTQSTKRLHHPTPDFSLVRSSQTECMDSTESVASGPDSSKHLEYNPTYLFNLDSMLMDLAGSVDGSNSPSKFSPTLQAKVRFDEMEPIHRFHGIIV</sequence>
<reference evidence="2 3" key="1">
    <citation type="journal article" date="2014" name="Genome Biol. Evol.">
        <title>The secreted proteins of Achlya hypogyna and Thraustotheca clavata identify the ancestral oomycete secretome and reveal gene acquisitions by horizontal gene transfer.</title>
        <authorList>
            <person name="Misner I."/>
            <person name="Blouin N."/>
            <person name="Leonard G."/>
            <person name="Richards T.A."/>
            <person name="Lane C.E."/>
        </authorList>
    </citation>
    <scope>NUCLEOTIDE SEQUENCE [LARGE SCALE GENOMIC DNA]</scope>
    <source>
        <strain evidence="2 3">ATCC 34112</strain>
    </source>
</reference>
<dbReference type="OrthoDB" id="74649at2759"/>
<organism evidence="2 3">
    <name type="scientific">Thraustotheca clavata</name>
    <dbReference type="NCBI Taxonomy" id="74557"/>
    <lineage>
        <taxon>Eukaryota</taxon>
        <taxon>Sar</taxon>
        <taxon>Stramenopiles</taxon>
        <taxon>Oomycota</taxon>
        <taxon>Saprolegniomycetes</taxon>
        <taxon>Saprolegniales</taxon>
        <taxon>Achlyaceae</taxon>
        <taxon>Thraustotheca</taxon>
    </lineage>
</organism>
<evidence type="ECO:0000256" key="1">
    <source>
        <dbReference type="SAM" id="MobiDB-lite"/>
    </source>
</evidence>
<evidence type="ECO:0000313" key="2">
    <source>
        <dbReference type="EMBL" id="OQS04258.1"/>
    </source>
</evidence>